<dbReference type="EMBL" id="BMQC01000001">
    <property type="protein sequence ID" value="GGK16098.1"/>
    <property type="molecule type" value="Genomic_DNA"/>
</dbReference>
<sequence>MINALLPELSSLVIRDVIAQDGVVRVLARTQVRPVACPLCAQPTRRVHAYHRRQIAALPVAGRGVVVDVQVRRLQCSTTQCPRRTFREQMPLLAGRWARRTRGLSALVGDLAVIMAGRAGAAVLQRLGVRISRCTVLRVLLGLPLPEQPFPAVLSVNDFALRRGRRYATLLIDAVTHRRVEVLPDRKANTLAAWLREHPGVQVVCRDGSAAYAEAIRTGAPRAVQVSDRWHLWAHLAKQSRRP</sequence>
<dbReference type="PANTHER" id="PTHR33498">
    <property type="entry name" value="TRANSPOSASE FOR INSERTION SEQUENCE ELEMENT IS1557"/>
    <property type="match status" value="1"/>
</dbReference>
<organism evidence="3 4">
    <name type="scientific">Pilimelia terevasa</name>
    <dbReference type="NCBI Taxonomy" id="53372"/>
    <lineage>
        <taxon>Bacteria</taxon>
        <taxon>Bacillati</taxon>
        <taxon>Actinomycetota</taxon>
        <taxon>Actinomycetes</taxon>
        <taxon>Micromonosporales</taxon>
        <taxon>Micromonosporaceae</taxon>
        <taxon>Pilimelia</taxon>
    </lineage>
</organism>
<feature type="domain" description="Transposase IS204/IS1001/IS1096/IS1165 zinc-finger" evidence="2">
    <location>
        <begin position="33"/>
        <end position="78"/>
    </location>
</feature>
<dbReference type="InterPro" id="IPR002560">
    <property type="entry name" value="Transposase_DDE"/>
</dbReference>
<dbReference type="InterPro" id="IPR047951">
    <property type="entry name" value="Transpos_ISL3"/>
</dbReference>
<reference evidence="3" key="1">
    <citation type="journal article" date="2014" name="Int. J. Syst. Evol. Microbiol.">
        <title>Complete genome sequence of Corynebacterium casei LMG S-19264T (=DSM 44701T), isolated from a smear-ripened cheese.</title>
        <authorList>
            <consortium name="US DOE Joint Genome Institute (JGI-PGF)"/>
            <person name="Walter F."/>
            <person name="Albersmeier A."/>
            <person name="Kalinowski J."/>
            <person name="Ruckert C."/>
        </authorList>
    </citation>
    <scope>NUCLEOTIDE SEQUENCE</scope>
    <source>
        <strain evidence="3">JCM 3091</strain>
    </source>
</reference>
<dbReference type="NCBIfam" id="NF033550">
    <property type="entry name" value="transpos_ISL3"/>
    <property type="match status" value="1"/>
</dbReference>
<dbReference type="PANTHER" id="PTHR33498:SF1">
    <property type="entry name" value="TRANSPOSASE FOR INSERTION SEQUENCE ELEMENT IS1557"/>
    <property type="match status" value="1"/>
</dbReference>
<protein>
    <recommendedName>
        <fullName evidence="5">Transposase</fullName>
    </recommendedName>
</protein>
<evidence type="ECO:0000259" key="2">
    <source>
        <dbReference type="Pfam" id="PF14690"/>
    </source>
</evidence>
<feature type="domain" description="Transposase IS204/IS1001/IS1096/IS1165 DDE" evidence="1">
    <location>
        <begin position="154"/>
        <end position="238"/>
    </location>
</feature>
<dbReference type="Pfam" id="PF01610">
    <property type="entry name" value="DDE_Tnp_ISL3"/>
    <property type="match status" value="1"/>
</dbReference>
<dbReference type="Proteomes" id="UP000662200">
    <property type="component" value="Unassembled WGS sequence"/>
</dbReference>
<proteinExistence type="predicted"/>
<name>A0A8J3BK16_9ACTN</name>
<keyword evidence="4" id="KW-1185">Reference proteome</keyword>
<evidence type="ECO:0000313" key="4">
    <source>
        <dbReference type="Proteomes" id="UP000662200"/>
    </source>
</evidence>
<dbReference type="AlphaFoldDB" id="A0A8J3BK16"/>
<reference evidence="3" key="2">
    <citation type="submission" date="2020-09" db="EMBL/GenBank/DDBJ databases">
        <authorList>
            <person name="Sun Q."/>
            <person name="Ohkuma M."/>
        </authorList>
    </citation>
    <scope>NUCLEOTIDE SEQUENCE</scope>
    <source>
        <strain evidence="3">JCM 3091</strain>
    </source>
</reference>
<comment type="caution">
    <text evidence="3">The sequence shown here is derived from an EMBL/GenBank/DDBJ whole genome shotgun (WGS) entry which is preliminary data.</text>
</comment>
<evidence type="ECO:0008006" key="5">
    <source>
        <dbReference type="Google" id="ProtNLM"/>
    </source>
</evidence>
<evidence type="ECO:0000259" key="1">
    <source>
        <dbReference type="Pfam" id="PF01610"/>
    </source>
</evidence>
<gene>
    <name evidence="3" type="ORF">GCM10010124_05910</name>
</gene>
<accession>A0A8J3BK16</accession>
<dbReference type="Pfam" id="PF14690">
    <property type="entry name" value="Zn_ribbon_ISL3"/>
    <property type="match status" value="1"/>
</dbReference>
<dbReference type="InterPro" id="IPR029261">
    <property type="entry name" value="Transposase_Znf"/>
</dbReference>
<evidence type="ECO:0000313" key="3">
    <source>
        <dbReference type="EMBL" id="GGK16098.1"/>
    </source>
</evidence>